<evidence type="ECO:0000313" key="3">
    <source>
        <dbReference type="Proteomes" id="UP001295423"/>
    </source>
</evidence>
<feature type="compositionally biased region" description="Acidic residues" evidence="1">
    <location>
        <begin position="58"/>
        <end position="67"/>
    </location>
</feature>
<comment type="caution">
    <text evidence="2">The sequence shown here is derived from an EMBL/GenBank/DDBJ whole genome shotgun (WGS) entry which is preliminary data.</text>
</comment>
<gene>
    <name evidence="2" type="ORF">CYCCA115_LOCUS19078</name>
</gene>
<feature type="compositionally biased region" description="Basic and acidic residues" evidence="1">
    <location>
        <begin position="1"/>
        <end position="21"/>
    </location>
</feature>
<evidence type="ECO:0000256" key="1">
    <source>
        <dbReference type="SAM" id="MobiDB-lite"/>
    </source>
</evidence>
<dbReference type="EMBL" id="CAKOGP040002088">
    <property type="protein sequence ID" value="CAJ1961181.1"/>
    <property type="molecule type" value="Genomic_DNA"/>
</dbReference>
<protein>
    <submittedName>
        <fullName evidence="2">Uncharacterized protein</fullName>
    </submittedName>
</protein>
<keyword evidence="3" id="KW-1185">Reference proteome</keyword>
<accession>A0AAD2G3B0</accession>
<dbReference type="AlphaFoldDB" id="A0AAD2G3B0"/>
<evidence type="ECO:0000313" key="2">
    <source>
        <dbReference type="EMBL" id="CAJ1961181.1"/>
    </source>
</evidence>
<sequence>MVHPKEEGYAKGKHGVPETKGTEVGSTKKNITRKNDHDPSRKEKKQHGGGGGKGKWDDLDDGSMDNA</sequence>
<feature type="region of interest" description="Disordered" evidence="1">
    <location>
        <begin position="1"/>
        <end position="67"/>
    </location>
</feature>
<organism evidence="2 3">
    <name type="scientific">Cylindrotheca closterium</name>
    <dbReference type="NCBI Taxonomy" id="2856"/>
    <lineage>
        <taxon>Eukaryota</taxon>
        <taxon>Sar</taxon>
        <taxon>Stramenopiles</taxon>
        <taxon>Ochrophyta</taxon>
        <taxon>Bacillariophyta</taxon>
        <taxon>Bacillariophyceae</taxon>
        <taxon>Bacillariophycidae</taxon>
        <taxon>Bacillariales</taxon>
        <taxon>Bacillariaceae</taxon>
        <taxon>Cylindrotheca</taxon>
    </lineage>
</organism>
<reference evidence="2" key="1">
    <citation type="submission" date="2023-08" db="EMBL/GenBank/DDBJ databases">
        <authorList>
            <person name="Audoor S."/>
            <person name="Bilcke G."/>
        </authorList>
    </citation>
    <scope>NUCLEOTIDE SEQUENCE</scope>
</reference>
<proteinExistence type="predicted"/>
<name>A0AAD2G3B0_9STRA</name>
<dbReference type="Proteomes" id="UP001295423">
    <property type="component" value="Unassembled WGS sequence"/>
</dbReference>